<dbReference type="PANTHER" id="PTHR33121:SF70">
    <property type="entry name" value="SIGNALING PROTEIN YKOW"/>
    <property type="match status" value="1"/>
</dbReference>
<reference evidence="3 4" key="1">
    <citation type="submission" date="2015-12" db="EMBL/GenBank/DDBJ databases">
        <authorList>
            <person name="Shamseldin A."/>
            <person name="Moawad H."/>
            <person name="Abd El-Rahim W.M."/>
            <person name="Sadowsky M.J."/>
        </authorList>
    </citation>
    <scope>NUCLEOTIDE SEQUENCE [LARGE SCALE GENOMIC DNA]</scope>
    <source>
        <strain evidence="3 4">SJ5A-1</strain>
    </source>
</reference>
<dbReference type="SUPFAM" id="SSF141868">
    <property type="entry name" value="EAL domain-like"/>
    <property type="match status" value="1"/>
</dbReference>
<dbReference type="InterPro" id="IPR035919">
    <property type="entry name" value="EAL_sf"/>
</dbReference>
<dbReference type="SUPFAM" id="SSF55073">
    <property type="entry name" value="Nucleotide cyclase"/>
    <property type="match status" value="1"/>
</dbReference>
<sequence>MRDTEGHLQVRVRPGGAVMTTHAAMMPVDTDGRLLSDARDAARQLLAAEPGAEAVQIRLPVLRPAGHAPLIVALSRQGLAVPSDAGRPAAASEPVAGLWLWHDAAAQLTVGLPEAATGGADVRLRFADPAEAPPASTLTRWRAVLRMTAGMLDALVEQAQARADLAALSGQADRLRRQVRTDALTGLAGKPAFEEAADRRLADPARPAMLILAEIERLRAVTDLYGAQFADAFVRAVAEELVETLPTGSLIGRLCGSEFAALVDLPAGQSPTPAALRLRCTRALSRATRKMGRAGLGTVVLGTARFPGQGGDLDRLLATADAELGQGRAAQSANPAAPAQRRLNGRGIGRQFASAVTQGRIVPFFQPIVDLHNGTCRGHEVLARWLDPARGVLGPRAFRAVFSDYRHAEQLTFCIARQVMQTLSAAPQGETVMSLNLTSFDLMNPGFVLDFQTLLAEFGLRWQSFVFEVTESVMLDAGGTQVFRTLDTLRARGAGIALDDFGTGYGGLRHLSGWPVDRIKIDRHFTAAMDRDRTDFAVTQAIAAIAREAGYSLVAEGIETEAQVRALRGIGCDLGQGFLFSRPVAREALAHLPQVFAVPDQPDASGS</sequence>
<dbReference type="Pfam" id="PF00563">
    <property type="entry name" value="EAL"/>
    <property type="match status" value="1"/>
</dbReference>
<dbReference type="Proteomes" id="UP000054396">
    <property type="component" value="Unassembled WGS sequence"/>
</dbReference>
<feature type="domain" description="EAL" evidence="1">
    <location>
        <begin position="345"/>
        <end position="597"/>
    </location>
</feature>
<dbReference type="InterPro" id="IPR029787">
    <property type="entry name" value="Nucleotide_cyclase"/>
</dbReference>
<dbReference type="PROSITE" id="PS50887">
    <property type="entry name" value="GGDEF"/>
    <property type="match status" value="1"/>
</dbReference>
<dbReference type="Gene3D" id="3.30.70.270">
    <property type="match status" value="1"/>
</dbReference>
<proteinExistence type="predicted"/>
<dbReference type="PROSITE" id="PS50883">
    <property type="entry name" value="EAL"/>
    <property type="match status" value="1"/>
</dbReference>
<dbReference type="InterPro" id="IPR050706">
    <property type="entry name" value="Cyclic-di-GMP_PDE-like"/>
</dbReference>
<dbReference type="SMART" id="SM00052">
    <property type="entry name" value="EAL"/>
    <property type="match status" value="1"/>
</dbReference>
<name>A0A0W7WPI6_9RHOB</name>
<feature type="domain" description="GGDEF" evidence="2">
    <location>
        <begin position="206"/>
        <end position="341"/>
    </location>
</feature>
<protein>
    <recommendedName>
        <fullName evidence="5">Diguanylate cyclase</fullName>
    </recommendedName>
</protein>
<dbReference type="InterPro" id="IPR001633">
    <property type="entry name" value="EAL_dom"/>
</dbReference>
<dbReference type="EMBL" id="LPXO01000001">
    <property type="protein sequence ID" value="KUF12460.1"/>
    <property type="molecule type" value="Genomic_DNA"/>
</dbReference>
<dbReference type="PANTHER" id="PTHR33121">
    <property type="entry name" value="CYCLIC DI-GMP PHOSPHODIESTERASE PDEF"/>
    <property type="match status" value="1"/>
</dbReference>
<dbReference type="CDD" id="cd01948">
    <property type="entry name" value="EAL"/>
    <property type="match status" value="1"/>
</dbReference>
<comment type="caution">
    <text evidence="3">The sequence shown here is derived from an EMBL/GenBank/DDBJ whole genome shotgun (WGS) entry which is preliminary data.</text>
</comment>
<dbReference type="InterPro" id="IPR043128">
    <property type="entry name" value="Rev_trsase/Diguanyl_cyclase"/>
</dbReference>
<dbReference type="AlphaFoldDB" id="A0A0W7WPI6"/>
<evidence type="ECO:0000259" key="2">
    <source>
        <dbReference type="PROSITE" id="PS50887"/>
    </source>
</evidence>
<dbReference type="Gene3D" id="3.20.20.450">
    <property type="entry name" value="EAL domain"/>
    <property type="match status" value="1"/>
</dbReference>
<dbReference type="GO" id="GO:0071111">
    <property type="term" value="F:cyclic-guanylate-specific phosphodiesterase activity"/>
    <property type="evidence" value="ECO:0007669"/>
    <property type="project" value="InterPro"/>
</dbReference>
<evidence type="ECO:0000313" key="4">
    <source>
        <dbReference type="Proteomes" id="UP000054396"/>
    </source>
</evidence>
<dbReference type="SMART" id="SM00267">
    <property type="entry name" value="GGDEF"/>
    <property type="match status" value="1"/>
</dbReference>
<accession>A0A0W7WPI6</accession>
<gene>
    <name evidence="3" type="ORF">AVJ23_01640</name>
</gene>
<evidence type="ECO:0000313" key="3">
    <source>
        <dbReference type="EMBL" id="KUF12460.1"/>
    </source>
</evidence>
<evidence type="ECO:0000259" key="1">
    <source>
        <dbReference type="PROSITE" id="PS50883"/>
    </source>
</evidence>
<dbReference type="InterPro" id="IPR000160">
    <property type="entry name" value="GGDEF_dom"/>
</dbReference>
<dbReference type="STRING" id="1685382.AVJ23_01640"/>
<evidence type="ECO:0008006" key="5">
    <source>
        <dbReference type="Google" id="ProtNLM"/>
    </source>
</evidence>
<dbReference type="Pfam" id="PF00990">
    <property type="entry name" value="GGDEF"/>
    <property type="match status" value="1"/>
</dbReference>
<organism evidence="3 4">
    <name type="scientific">Pseudoponticoccus marisrubri</name>
    <dbReference type="NCBI Taxonomy" id="1685382"/>
    <lineage>
        <taxon>Bacteria</taxon>
        <taxon>Pseudomonadati</taxon>
        <taxon>Pseudomonadota</taxon>
        <taxon>Alphaproteobacteria</taxon>
        <taxon>Rhodobacterales</taxon>
        <taxon>Roseobacteraceae</taxon>
        <taxon>Pseudoponticoccus</taxon>
    </lineage>
</organism>
<keyword evidence="4" id="KW-1185">Reference proteome</keyword>
<dbReference type="NCBIfam" id="TIGR00254">
    <property type="entry name" value="GGDEF"/>
    <property type="match status" value="1"/>
</dbReference>